<dbReference type="AlphaFoldDB" id="A0A1B6E194"/>
<proteinExistence type="predicted"/>
<accession>A0A1B6E194</accession>
<sequence>MEVSEIDSKLFIDPGDFKKISGEEQMAIIKKLYSRRMRTTYQEVYCKERKDIATSKNVLEDPLLLKASQLYSEKTAKVLAPPLTASRVYGYCRPANYYTGLSEYQGVYSFEGYRHLRELGLSRMSPRVKNCPNI</sequence>
<gene>
    <name evidence="1" type="ORF">g.45736</name>
</gene>
<protein>
    <submittedName>
        <fullName evidence="1">Uncharacterized protein</fullName>
    </submittedName>
</protein>
<evidence type="ECO:0000313" key="1">
    <source>
        <dbReference type="EMBL" id="JAS31696.1"/>
    </source>
</evidence>
<name>A0A1B6E194_9HEMI</name>
<reference evidence="1" key="1">
    <citation type="submission" date="2015-12" db="EMBL/GenBank/DDBJ databases">
        <title>De novo transcriptome assembly of four potential Pierce s Disease insect vectors from Arizona vineyards.</title>
        <authorList>
            <person name="Tassone E.E."/>
        </authorList>
    </citation>
    <scope>NUCLEOTIDE SEQUENCE</scope>
</reference>
<dbReference type="EMBL" id="GEDC01005602">
    <property type="protein sequence ID" value="JAS31696.1"/>
    <property type="molecule type" value="Transcribed_RNA"/>
</dbReference>
<organism evidence="1">
    <name type="scientific">Clastoptera arizonana</name>
    <name type="common">Arizona spittle bug</name>
    <dbReference type="NCBI Taxonomy" id="38151"/>
    <lineage>
        <taxon>Eukaryota</taxon>
        <taxon>Metazoa</taxon>
        <taxon>Ecdysozoa</taxon>
        <taxon>Arthropoda</taxon>
        <taxon>Hexapoda</taxon>
        <taxon>Insecta</taxon>
        <taxon>Pterygota</taxon>
        <taxon>Neoptera</taxon>
        <taxon>Paraneoptera</taxon>
        <taxon>Hemiptera</taxon>
        <taxon>Auchenorrhyncha</taxon>
        <taxon>Cercopoidea</taxon>
        <taxon>Clastopteridae</taxon>
        <taxon>Clastoptera</taxon>
    </lineage>
</organism>